<evidence type="ECO:0000256" key="1">
    <source>
        <dbReference type="ARBA" id="ARBA00023002"/>
    </source>
</evidence>
<accession>A0A4P7A0N2</accession>
<dbReference type="AlphaFoldDB" id="A0A4P7A0N2"/>
<dbReference type="RefSeq" id="WP_134210903.1">
    <property type="nucleotide sequence ID" value="NZ_CP038015.1"/>
</dbReference>
<evidence type="ECO:0000313" key="2">
    <source>
        <dbReference type="EMBL" id="QBP42352.1"/>
    </source>
</evidence>
<dbReference type="Gene3D" id="3.40.50.720">
    <property type="entry name" value="NAD(P)-binding Rossmann-like Domain"/>
    <property type="match status" value="1"/>
</dbReference>
<proteinExistence type="predicted"/>
<name>A0A4P7A0N2_9BACL</name>
<dbReference type="PANTHER" id="PTHR43157">
    <property type="entry name" value="PHOSPHATIDYLINOSITOL-GLYCAN BIOSYNTHESIS CLASS F PROTEIN-RELATED"/>
    <property type="match status" value="1"/>
</dbReference>
<dbReference type="Proteomes" id="UP000294292">
    <property type="component" value="Chromosome"/>
</dbReference>
<dbReference type="InterPro" id="IPR036291">
    <property type="entry name" value="NAD(P)-bd_dom_sf"/>
</dbReference>
<dbReference type="KEGG" id="panc:E2636_14845"/>
<dbReference type="PRINTS" id="PR00081">
    <property type="entry name" value="GDHRDH"/>
</dbReference>
<dbReference type="Pfam" id="PF00106">
    <property type="entry name" value="adh_short"/>
    <property type="match status" value="1"/>
</dbReference>
<protein>
    <submittedName>
        <fullName evidence="2">SDR family oxidoreductase</fullName>
    </submittedName>
</protein>
<keyword evidence="1" id="KW-0560">Oxidoreductase</keyword>
<dbReference type="SUPFAM" id="SSF51735">
    <property type="entry name" value="NAD(P)-binding Rossmann-fold domains"/>
    <property type="match status" value="1"/>
</dbReference>
<gene>
    <name evidence="2" type="ORF">E2636_14845</name>
</gene>
<dbReference type="OrthoDB" id="9809821at2"/>
<reference evidence="2 3" key="1">
    <citation type="submission" date="2019-03" db="EMBL/GenBank/DDBJ databases">
        <title>Complete genome sequence of Paenisporosarcina antarctica CGMCC 1.6503T.</title>
        <authorList>
            <person name="Rong J.-C."/>
            <person name="Chi N.-Y."/>
            <person name="Zhang Q.-F."/>
        </authorList>
    </citation>
    <scope>NUCLEOTIDE SEQUENCE [LARGE SCALE GENOMIC DNA]</scope>
    <source>
        <strain evidence="2 3">CGMCC 1.6503</strain>
    </source>
</reference>
<keyword evidence="3" id="KW-1185">Reference proteome</keyword>
<sequence>MKKIAIVTGANSGMGLATTIELAKQGFHVVMMCRNEQKGLIALKDAISQSQSSSIELINGDLGSFESIRKFTDTFHAKFDHVDVLINNAGVVNIKREITSEGHEAQLGVNHLGHFYLTQLLLDDLKRSVQGRVIVVSSGAHKWGKIDIQNMDMSRGYNVMKGYGRSKLANLLFMHEFTKILEGTNVTINAVHPGAVSTNIGIDRKTDFGRILVKLLKPFFLTPTQGARTAVFLATSEELSTVSGRYFYQMKEAPMSKLAQDPYLAKGLWLWSEQQIR</sequence>
<dbReference type="CDD" id="cd05327">
    <property type="entry name" value="retinol-DH_like_SDR_c_like"/>
    <property type="match status" value="1"/>
</dbReference>
<evidence type="ECO:0000313" key="3">
    <source>
        <dbReference type="Proteomes" id="UP000294292"/>
    </source>
</evidence>
<organism evidence="2 3">
    <name type="scientific">Paenisporosarcina antarctica</name>
    <dbReference type="NCBI Taxonomy" id="417367"/>
    <lineage>
        <taxon>Bacteria</taxon>
        <taxon>Bacillati</taxon>
        <taxon>Bacillota</taxon>
        <taxon>Bacilli</taxon>
        <taxon>Bacillales</taxon>
        <taxon>Caryophanaceae</taxon>
        <taxon>Paenisporosarcina</taxon>
    </lineage>
</organism>
<dbReference type="GO" id="GO:0016491">
    <property type="term" value="F:oxidoreductase activity"/>
    <property type="evidence" value="ECO:0007669"/>
    <property type="project" value="UniProtKB-KW"/>
</dbReference>
<dbReference type="InterPro" id="IPR002347">
    <property type="entry name" value="SDR_fam"/>
</dbReference>
<dbReference type="EMBL" id="CP038015">
    <property type="protein sequence ID" value="QBP42352.1"/>
    <property type="molecule type" value="Genomic_DNA"/>
</dbReference>
<dbReference type="PANTHER" id="PTHR43157:SF31">
    <property type="entry name" value="PHOSPHATIDYLINOSITOL-GLYCAN BIOSYNTHESIS CLASS F PROTEIN"/>
    <property type="match status" value="1"/>
</dbReference>